<feature type="domain" description="Fcf2 pre-rRNA processing C-terminal" evidence="4">
    <location>
        <begin position="123"/>
        <end position="217"/>
    </location>
</feature>
<dbReference type="EMBL" id="DS268109">
    <property type="protein sequence ID" value="KMM63988.1"/>
    <property type="molecule type" value="Genomic_DNA"/>
</dbReference>
<dbReference type="Proteomes" id="UP000054567">
    <property type="component" value="Unassembled WGS sequence"/>
</dbReference>
<dbReference type="OrthoDB" id="427886at2759"/>
<evidence type="ECO:0000256" key="1">
    <source>
        <dbReference type="ARBA" id="ARBA00004604"/>
    </source>
</evidence>
<gene>
    <name evidence="5" type="ORF">CPAG_00340</name>
</gene>
<keyword evidence="2" id="KW-0539">Nucleus</keyword>
<dbReference type="GO" id="GO:0003723">
    <property type="term" value="F:RNA binding"/>
    <property type="evidence" value="ECO:0007669"/>
    <property type="project" value="TreeGrafter"/>
</dbReference>
<evidence type="ECO:0000256" key="2">
    <source>
        <dbReference type="ARBA" id="ARBA00023242"/>
    </source>
</evidence>
<reference evidence="6" key="3">
    <citation type="journal article" date="2010" name="Genome Res.">
        <title>Population genomic sequencing of Coccidioides fungi reveals recent hybridization and transposon control.</title>
        <authorList>
            <person name="Neafsey D.E."/>
            <person name="Barker B.M."/>
            <person name="Sharpton T.J."/>
            <person name="Stajich J.E."/>
            <person name="Park D.J."/>
            <person name="Whiston E."/>
            <person name="Hung C.-Y."/>
            <person name="McMahan C."/>
            <person name="White J."/>
            <person name="Sykes S."/>
            <person name="Heiman D."/>
            <person name="Young S."/>
            <person name="Zeng Q."/>
            <person name="Abouelleil A."/>
            <person name="Aftuck L."/>
            <person name="Bessette D."/>
            <person name="Brown A."/>
            <person name="FitzGerald M."/>
            <person name="Lui A."/>
            <person name="Macdonald J.P."/>
            <person name="Priest M."/>
            <person name="Orbach M.J."/>
            <person name="Galgiani J.N."/>
            <person name="Kirkland T.N."/>
            <person name="Cole G.T."/>
            <person name="Birren B.W."/>
            <person name="Henn M.R."/>
            <person name="Taylor J.W."/>
            <person name="Rounsley S.D."/>
        </authorList>
    </citation>
    <scope>NUCLEOTIDE SEQUENCE [LARGE SCALE GENOMIC DNA]</scope>
    <source>
        <strain evidence="6">RMSCC 3488</strain>
    </source>
</reference>
<comment type="subcellular location">
    <subcellularLocation>
        <location evidence="1">Nucleus</location>
        <location evidence="1">Nucleolus</location>
    </subcellularLocation>
</comment>
<reference evidence="5 6" key="1">
    <citation type="submission" date="2007-06" db="EMBL/GenBank/DDBJ databases">
        <title>The Genome Sequence of Coccidioides posadasii RMSCC_3488.</title>
        <authorList>
            <consortium name="Coccidioides Genome Resources Consortium"/>
            <consortium name="The Broad Institute Genome Sequencing Platform"/>
            <person name="Henn M.R."/>
            <person name="Sykes S."/>
            <person name="Young S."/>
            <person name="Jaffe D."/>
            <person name="Berlin A."/>
            <person name="Alvarez P."/>
            <person name="Butler J."/>
            <person name="Gnerre S."/>
            <person name="Grabherr M."/>
            <person name="Mauceli E."/>
            <person name="Brockman W."/>
            <person name="Kodira C."/>
            <person name="Alvarado L."/>
            <person name="Zeng Q."/>
            <person name="Crawford M."/>
            <person name="Antoine C."/>
            <person name="Devon K."/>
            <person name="Galgiani J."/>
            <person name="Orsborn K."/>
            <person name="Lewis M.L."/>
            <person name="Nusbaum C."/>
            <person name="Galagan J."/>
            <person name="Birren B."/>
        </authorList>
    </citation>
    <scope>NUCLEOTIDE SEQUENCE [LARGE SCALE GENOMIC DNA]</scope>
    <source>
        <strain evidence="5 6">RMSCC 3488</strain>
    </source>
</reference>
<dbReference type="VEuPathDB" id="FungiDB:CPAG_00340"/>
<feature type="region of interest" description="Disordered" evidence="3">
    <location>
        <begin position="218"/>
        <end position="247"/>
    </location>
</feature>
<sequence length="247" mass="28434">MVAVNSPMQECLHPEDAEEILSEEKIQALLLEAEQRLLKQAAENNKAEAEGEDQLRLLEEPKVEARVRIPTLKVERFMAPYVREVNGVASLDEARAVPDRLKKLSNTTRAVEQPKLLEKCKEKPTAGSDWFDLPRTVLTPELKRDLQLLRMRNVLDPKRHYKKESGKAKLPEYSQVGTIIQGSTEFFSARIAKKDRKGTFVEEAMAAEEENGRFKRKYDEIQESKTSGKKAHYKALQAKRKRSRKYR</sequence>
<dbReference type="InterPro" id="IPR039883">
    <property type="entry name" value="Fcf2/DNTTIP2"/>
</dbReference>
<dbReference type="GO" id="GO:0005730">
    <property type="term" value="C:nucleolus"/>
    <property type="evidence" value="ECO:0007669"/>
    <property type="project" value="UniProtKB-SubCell"/>
</dbReference>
<evidence type="ECO:0000259" key="4">
    <source>
        <dbReference type="Pfam" id="PF08698"/>
    </source>
</evidence>
<name>A0A0J6F1M4_COCPO</name>
<evidence type="ECO:0000256" key="3">
    <source>
        <dbReference type="SAM" id="MobiDB-lite"/>
    </source>
</evidence>
<accession>A0A0J6F1M4</accession>
<evidence type="ECO:0000313" key="5">
    <source>
        <dbReference type="EMBL" id="KMM63988.1"/>
    </source>
</evidence>
<feature type="compositionally biased region" description="Basic residues" evidence="3">
    <location>
        <begin position="227"/>
        <end position="247"/>
    </location>
</feature>
<evidence type="ECO:0000313" key="6">
    <source>
        <dbReference type="Proteomes" id="UP000054567"/>
    </source>
</evidence>
<proteinExistence type="predicted"/>
<organism evidence="5 6">
    <name type="scientific">Coccidioides posadasii RMSCC 3488</name>
    <dbReference type="NCBI Taxonomy" id="454284"/>
    <lineage>
        <taxon>Eukaryota</taxon>
        <taxon>Fungi</taxon>
        <taxon>Dikarya</taxon>
        <taxon>Ascomycota</taxon>
        <taxon>Pezizomycotina</taxon>
        <taxon>Eurotiomycetes</taxon>
        <taxon>Eurotiomycetidae</taxon>
        <taxon>Onygenales</taxon>
        <taxon>Onygenaceae</taxon>
        <taxon>Coccidioides</taxon>
    </lineage>
</organism>
<dbReference type="Pfam" id="PF08698">
    <property type="entry name" value="Fcf2"/>
    <property type="match status" value="1"/>
</dbReference>
<reference evidence="6" key="2">
    <citation type="journal article" date="2009" name="Genome Res.">
        <title>Comparative genomic analyses of the human fungal pathogens Coccidioides and their relatives.</title>
        <authorList>
            <person name="Sharpton T.J."/>
            <person name="Stajich J.E."/>
            <person name="Rounsley S.D."/>
            <person name="Gardner M.J."/>
            <person name="Wortman J.R."/>
            <person name="Jordar V.S."/>
            <person name="Maiti R."/>
            <person name="Kodira C.D."/>
            <person name="Neafsey D.E."/>
            <person name="Zeng Q."/>
            <person name="Hung C.-Y."/>
            <person name="McMahan C."/>
            <person name="Muszewska A."/>
            <person name="Grynberg M."/>
            <person name="Mandel M.A."/>
            <person name="Kellner E.M."/>
            <person name="Barker B.M."/>
            <person name="Galgiani J.N."/>
            <person name="Orbach M.J."/>
            <person name="Kirkland T.N."/>
            <person name="Cole G.T."/>
            <person name="Henn M.R."/>
            <person name="Birren B.W."/>
            <person name="Taylor J.W."/>
        </authorList>
    </citation>
    <scope>NUCLEOTIDE SEQUENCE [LARGE SCALE GENOMIC DNA]</scope>
    <source>
        <strain evidence="6">RMSCC 3488</strain>
    </source>
</reference>
<dbReference type="AlphaFoldDB" id="A0A0J6F1M4"/>
<dbReference type="InterPro" id="IPR014810">
    <property type="entry name" value="Fcf2_C"/>
</dbReference>
<dbReference type="GO" id="GO:0006396">
    <property type="term" value="P:RNA processing"/>
    <property type="evidence" value="ECO:0007669"/>
    <property type="project" value="TreeGrafter"/>
</dbReference>
<dbReference type="PANTHER" id="PTHR21686:SF12">
    <property type="entry name" value="DEOXYNUCLEOTIDYLTRANSFERASE TERMINAL-INTERACTING PROTEIN 2"/>
    <property type="match status" value="1"/>
</dbReference>
<protein>
    <submittedName>
        <fullName evidence="5">rRNA-processing protein FCF2</fullName>
    </submittedName>
</protein>
<dbReference type="PANTHER" id="PTHR21686">
    <property type="entry name" value="DEOXYNUCLEOTIDYLTRANSFERASE TERMINAL-INTERACTING PROTEIN 2"/>
    <property type="match status" value="1"/>
</dbReference>